<dbReference type="KEGG" id="ngr:NAEGRDRAFT_88115"/>
<keyword evidence="5" id="KW-1185">Reference proteome</keyword>
<dbReference type="VEuPathDB" id="AmoebaDB:NAEGRDRAFT_88115"/>
<evidence type="ECO:0000256" key="2">
    <source>
        <dbReference type="ARBA" id="ARBA00022741"/>
    </source>
</evidence>
<evidence type="ECO:0000256" key="3">
    <source>
        <dbReference type="ARBA" id="ARBA00023134"/>
    </source>
</evidence>
<dbReference type="GO" id="GO:0007264">
    <property type="term" value="P:small GTPase-mediated signal transduction"/>
    <property type="evidence" value="ECO:0007669"/>
    <property type="project" value="InterPro"/>
</dbReference>
<comment type="similarity">
    <text evidence="1">Belongs to the small GTPase superfamily. Rho family.</text>
</comment>
<reference evidence="4 5" key="1">
    <citation type="journal article" date="2010" name="Cell">
        <title>The genome of Naegleria gruberi illuminates early eukaryotic versatility.</title>
        <authorList>
            <person name="Fritz-Laylin L.K."/>
            <person name="Prochnik S.E."/>
            <person name="Ginger M.L."/>
            <person name="Dacks J.B."/>
            <person name="Carpenter M.L."/>
            <person name="Field M.C."/>
            <person name="Kuo A."/>
            <person name="Paredez A."/>
            <person name="Chapman J."/>
            <person name="Pham J."/>
            <person name="Shu S."/>
            <person name="Neupane R."/>
            <person name="Cipriano M."/>
            <person name="Mancuso J."/>
            <person name="Tu H."/>
            <person name="Salamov A."/>
            <person name="Lindquist E."/>
            <person name="Shapiro H."/>
            <person name="Lucas S."/>
            <person name="Grigoriev I.V."/>
            <person name="Cande W.Z."/>
            <person name="Fulton C."/>
            <person name="Rokhsar D.S."/>
            <person name="Dawson S.C."/>
        </authorList>
    </citation>
    <scope>NUCLEOTIDE SEQUENCE [LARGE SCALE GENOMIC DNA]</scope>
    <source>
        <strain evidence="4 5">NEG-M</strain>
    </source>
</reference>
<dbReference type="AlphaFoldDB" id="D2UYI4"/>
<dbReference type="PROSITE" id="PS51419">
    <property type="entry name" value="RAB"/>
    <property type="match status" value="1"/>
</dbReference>
<dbReference type="NCBIfam" id="TIGR00231">
    <property type="entry name" value="small_GTP"/>
    <property type="match status" value="1"/>
</dbReference>
<name>D2UYI4_NAEGR</name>
<dbReference type="STRING" id="5762.D2UYI4"/>
<sequence>MDTSVKVVVVGDGAVGKTCMLYCYANNQFPEEYMPTVFDNYNANTLYENRTVSLGLWDTAGQEDYDSLRPLSYSETDVFLVCFSMISKTSLNNVREKWIPEIKEHCKKQTPIILIGLKKDLITDPKTIRSVKEAGDSLVEGKEGEDMAKQTGCVTYCECSAKTREGLDDVFINAIASVLNPEKFKDKPAKESPNGRKKKFCLIL</sequence>
<dbReference type="Proteomes" id="UP000006671">
    <property type="component" value="Unassembled WGS sequence"/>
</dbReference>
<dbReference type="InterPro" id="IPR003578">
    <property type="entry name" value="Small_GTPase_Rho"/>
</dbReference>
<dbReference type="GeneID" id="8863838"/>
<dbReference type="RefSeq" id="XP_002683542.1">
    <property type="nucleotide sequence ID" value="XM_002683496.1"/>
</dbReference>
<keyword evidence="2" id="KW-0547">Nucleotide-binding</keyword>
<dbReference type="PANTHER" id="PTHR24072">
    <property type="entry name" value="RHO FAMILY GTPASE"/>
    <property type="match status" value="1"/>
</dbReference>
<gene>
    <name evidence="4" type="ORF">NAEGRDRAFT_88115</name>
</gene>
<dbReference type="SMART" id="SM00175">
    <property type="entry name" value="RAB"/>
    <property type="match status" value="1"/>
</dbReference>
<dbReference type="SMART" id="SM00174">
    <property type="entry name" value="RHO"/>
    <property type="match status" value="1"/>
</dbReference>
<dbReference type="InterPro" id="IPR005225">
    <property type="entry name" value="Small_GTP-bd"/>
</dbReference>
<dbReference type="InParanoid" id="D2UYI4"/>
<evidence type="ECO:0000313" key="5">
    <source>
        <dbReference type="Proteomes" id="UP000006671"/>
    </source>
</evidence>
<dbReference type="GO" id="GO:0003924">
    <property type="term" value="F:GTPase activity"/>
    <property type="evidence" value="ECO:0007669"/>
    <property type="project" value="InterPro"/>
</dbReference>
<protein>
    <submittedName>
        <fullName evidence="4">Rho family small GTPase</fullName>
    </submittedName>
</protein>
<dbReference type="EMBL" id="GG738845">
    <property type="protein sequence ID" value="EFC50798.1"/>
    <property type="molecule type" value="Genomic_DNA"/>
</dbReference>
<organism evidence="5">
    <name type="scientific">Naegleria gruberi</name>
    <name type="common">Amoeba</name>
    <dbReference type="NCBI Taxonomy" id="5762"/>
    <lineage>
        <taxon>Eukaryota</taxon>
        <taxon>Discoba</taxon>
        <taxon>Heterolobosea</taxon>
        <taxon>Tetramitia</taxon>
        <taxon>Eutetramitia</taxon>
        <taxon>Vahlkampfiidae</taxon>
        <taxon>Naegleria</taxon>
    </lineage>
</organism>
<dbReference type="InterPro" id="IPR001806">
    <property type="entry name" value="Small_GTPase"/>
</dbReference>
<keyword evidence="3" id="KW-0342">GTP-binding</keyword>
<dbReference type="GO" id="GO:0005525">
    <property type="term" value="F:GTP binding"/>
    <property type="evidence" value="ECO:0007669"/>
    <property type="project" value="UniProtKB-KW"/>
</dbReference>
<dbReference type="Pfam" id="PF00071">
    <property type="entry name" value="Ras"/>
    <property type="match status" value="1"/>
</dbReference>
<dbReference type="SUPFAM" id="SSF52540">
    <property type="entry name" value="P-loop containing nucleoside triphosphate hydrolases"/>
    <property type="match status" value="1"/>
</dbReference>
<accession>D2UYI4</accession>
<dbReference type="PROSITE" id="PS51420">
    <property type="entry name" value="RHO"/>
    <property type="match status" value="1"/>
</dbReference>
<dbReference type="CDD" id="cd00157">
    <property type="entry name" value="Rho"/>
    <property type="match status" value="1"/>
</dbReference>
<dbReference type="OrthoDB" id="8830751at2759"/>
<evidence type="ECO:0000313" key="4">
    <source>
        <dbReference type="EMBL" id="EFC50798.1"/>
    </source>
</evidence>
<dbReference type="SMART" id="SM00173">
    <property type="entry name" value="RAS"/>
    <property type="match status" value="1"/>
</dbReference>
<dbReference type="InterPro" id="IPR027417">
    <property type="entry name" value="P-loop_NTPase"/>
</dbReference>
<dbReference type="PROSITE" id="PS51421">
    <property type="entry name" value="RAS"/>
    <property type="match status" value="1"/>
</dbReference>
<dbReference type="FunFam" id="3.40.50.300:FF:001179">
    <property type="entry name" value="Rho family GTPase"/>
    <property type="match status" value="1"/>
</dbReference>
<dbReference type="Gene3D" id="3.40.50.300">
    <property type="entry name" value="P-loop containing nucleotide triphosphate hydrolases"/>
    <property type="match status" value="1"/>
</dbReference>
<proteinExistence type="inferred from homology"/>
<evidence type="ECO:0000256" key="1">
    <source>
        <dbReference type="ARBA" id="ARBA00010142"/>
    </source>
</evidence>
<dbReference type="PRINTS" id="PR00449">
    <property type="entry name" value="RASTRNSFRMNG"/>
</dbReference>
<dbReference type="eggNOG" id="KOG0393">
    <property type="taxonomic scope" value="Eukaryota"/>
</dbReference>